<dbReference type="PANTHER" id="PTHR43861:SF3">
    <property type="entry name" value="PUTATIVE (AFU_ORTHOLOGUE AFUA_2G14390)-RELATED"/>
    <property type="match status" value="1"/>
</dbReference>
<dbReference type="SUPFAM" id="SSF53335">
    <property type="entry name" value="S-adenosyl-L-methionine-dependent methyltransferases"/>
    <property type="match status" value="1"/>
</dbReference>
<dbReference type="PANTHER" id="PTHR43861">
    <property type="entry name" value="TRANS-ACONITATE 2-METHYLTRANSFERASE-RELATED"/>
    <property type="match status" value="1"/>
</dbReference>
<sequence>MSKQMWDDSFSDNDYIYGREPNQFIKEHYSVIPEGGRVACFAEGEGRNAIFLAEHGYEVTTYDQSEIGLEKTKQLADERGVSVKTVAKDLTAEKVEPYLYEGAVMVFGHVPKHDQAFLVQSMIDSVKPGGYVMFEVYSDDQLPYRSGGPQTEEMLYNPNDVLTWIDDYKCLHFYYGEADRVEGKRHLGLGHVIQVIIQKI</sequence>
<dbReference type="GO" id="GO:0032259">
    <property type="term" value="P:methylation"/>
    <property type="evidence" value="ECO:0007669"/>
    <property type="project" value="UniProtKB-KW"/>
</dbReference>
<evidence type="ECO:0000313" key="4">
    <source>
        <dbReference type="Proteomes" id="UP001549167"/>
    </source>
</evidence>
<evidence type="ECO:0000313" key="3">
    <source>
        <dbReference type="EMBL" id="MET3684122.1"/>
    </source>
</evidence>
<dbReference type="InterPro" id="IPR041698">
    <property type="entry name" value="Methyltransf_25"/>
</dbReference>
<evidence type="ECO:0000256" key="1">
    <source>
        <dbReference type="ARBA" id="ARBA00022679"/>
    </source>
</evidence>
<accession>A0ABV2KYD9</accession>
<keyword evidence="3" id="KW-0489">Methyltransferase</keyword>
<evidence type="ECO:0000259" key="2">
    <source>
        <dbReference type="Pfam" id="PF13649"/>
    </source>
</evidence>
<dbReference type="Proteomes" id="UP001549167">
    <property type="component" value="Unassembled WGS sequence"/>
</dbReference>
<comment type="caution">
    <text evidence="3">The sequence shown here is derived from an EMBL/GenBank/DDBJ whole genome shotgun (WGS) entry which is preliminary data.</text>
</comment>
<dbReference type="RefSeq" id="WP_354221175.1">
    <property type="nucleotide sequence ID" value="NZ_JBEPMX010000012.1"/>
</dbReference>
<organism evidence="3 4">
    <name type="scientific">Alkalibacillus flavidus</name>
    <dbReference type="NCBI Taxonomy" id="546021"/>
    <lineage>
        <taxon>Bacteria</taxon>
        <taxon>Bacillati</taxon>
        <taxon>Bacillota</taxon>
        <taxon>Bacilli</taxon>
        <taxon>Bacillales</taxon>
        <taxon>Bacillaceae</taxon>
        <taxon>Alkalibacillus</taxon>
    </lineage>
</organism>
<name>A0ABV2KYD9_9BACI</name>
<dbReference type="Gene3D" id="3.40.50.150">
    <property type="entry name" value="Vaccinia Virus protein VP39"/>
    <property type="match status" value="1"/>
</dbReference>
<reference evidence="3 4" key="1">
    <citation type="submission" date="2024-06" db="EMBL/GenBank/DDBJ databases">
        <title>Genomic Encyclopedia of Type Strains, Phase IV (KMG-IV): sequencing the most valuable type-strain genomes for metagenomic binning, comparative biology and taxonomic classification.</title>
        <authorList>
            <person name="Goeker M."/>
        </authorList>
    </citation>
    <scope>NUCLEOTIDE SEQUENCE [LARGE SCALE GENOMIC DNA]</scope>
    <source>
        <strain evidence="3 4">DSM 23520</strain>
    </source>
</reference>
<gene>
    <name evidence="3" type="ORF">ABID56_002248</name>
</gene>
<dbReference type="EMBL" id="JBEPMX010000012">
    <property type="protein sequence ID" value="MET3684122.1"/>
    <property type="molecule type" value="Genomic_DNA"/>
</dbReference>
<protein>
    <submittedName>
        <fullName evidence="3">SAM-dependent methyltransferase</fullName>
    </submittedName>
</protein>
<proteinExistence type="predicted"/>
<keyword evidence="4" id="KW-1185">Reference proteome</keyword>
<dbReference type="InterPro" id="IPR029063">
    <property type="entry name" value="SAM-dependent_MTases_sf"/>
</dbReference>
<dbReference type="GO" id="GO:0008168">
    <property type="term" value="F:methyltransferase activity"/>
    <property type="evidence" value="ECO:0007669"/>
    <property type="project" value="UniProtKB-KW"/>
</dbReference>
<keyword evidence="1" id="KW-0808">Transferase</keyword>
<dbReference type="Pfam" id="PF13649">
    <property type="entry name" value="Methyltransf_25"/>
    <property type="match status" value="1"/>
</dbReference>
<feature type="domain" description="Methyltransferase" evidence="2">
    <location>
        <begin position="41"/>
        <end position="130"/>
    </location>
</feature>
<dbReference type="CDD" id="cd02440">
    <property type="entry name" value="AdoMet_MTases"/>
    <property type="match status" value="1"/>
</dbReference>